<dbReference type="SUPFAM" id="SSF54909">
    <property type="entry name" value="Dimeric alpha+beta barrel"/>
    <property type="match status" value="1"/>
</dbReference>
<dbReference type="PANTHER" id="PTHR35174:SF3">
    <property type="entry name" value="BLL7171 PROTEIN"/>
    <property type="match status" value="1"/>
</dbReference>
<dbReference type="PANTHER" id="PTHR35174">
    <property type="entry name" value="BLL7171 PROTEIN-RELATED"/>
    <property type="match status" value="1"/>
</dbReference>
<dbReference type="InterPro" id="IPR005545">
    <property type="entry name" value="YCII"/>
</dbReference>
<evidence type="ECO:0000259" key="2">
    <source>
        <dbReference type="Pfam" id="PF03795"/>
    </source>
</evidence>
<keyword evidence="4" id="KW-1185">Reference proteome</keyword>
<dbReference type="Proteomes" id="UP000002218">
    <property type="component" value="Chromosome"/>
</dbReference>
<organism evidence="3 4">
    <name type="scientific">Nakamurella multipartita (strain ATCC 700099 / DSM 44233 / CIP 104796 / JCM 9543 / NBRC 105858 / Y-104)</name>
    <name type="common">Microsphaera multipartita</name>
    <dbReference type="NCBI Taxonomy" id="479431"/>
    <lineage>
        <taxon>Bacteria</taxon>
        <taxon>Bacillati</taxon>
        <taxon>Actinomycetota</taxon>
        <taxon>Actinomycetes</taxon>
        <taxon>Nakamurellales</taxon>
        <taxon>Nakamurellaceae</taxon>
        <taxon>Nakamurella</taxon>
    </lineage>
</organism>
<dbReference type="InterPro" id="IPR011008">
    <property type="entry name" value="Dimeric_a/b-barrel"/>
</dbReference>
<dbReference type="RefSeq" id="WP_015747602.1">
    <property type="nucleotide sequence ID" value="NC_013235.1"/>
</dbReference>
<gene>
    <name evidence="3" type="ordered locus">Namu_2336</name>
</gene>
<proteinExistence type="inferred from homology"/>
<dbReference type="Gene3D" id="3.30.70.1060">
    <property type="entry name" value="Dimeric alpha+beta barrel"/>
    <property type="match status" value="1"/>
</dbReference>
<reference evidence="4" key="1">
    <citation type="submission" date="2009-09" db="EMBL/GenBank/DDBJ databases">
        <title>The complete genome of Nakamurella multipartita DSM 44233.</title>
        <authorList>
            <consortium name="US DOE Joint Genome Institute (JGI-PGF)"/>
            <person name="Lucas S."/>
            <person name="Copeland A."/>
            <person name="Lapidus A."/>
            <person name="Glavina del Rio T."/>
            <person name="Dalin E."/>
            <person name="Tice H."/>
            <person name="Bruce D."/>
            <person name="Goodwin L."/>
            <person name="Pitluck S."/>
            <person name="Kyrpides N."/>
            <person name="Mavromatis K."/>
            <person name="Ivanova N."/>
            <person name="Ovchinnikova G."/>
            <person name="Sims D."/>
            <person name="Meincke L."/>
            <person name="Brettin T."/>
            <person name="Detter J.C."/>
            <person name="Han C."/>
            <person name="Larimer F."/>
            <person name="Land M."/>
            <person name="Hauser L."/>
            <person name="Markowitz V."/>
            <person name="Cheng J.-F."/>
            <person name="Hugenholtz P."/>
            <person name="Woyke T."/>
            <person name="Wu D."/>
            <person name="Klenk H.-P."/>
            <person name="Eisen J.A."/>
        </authorList>
    </citation>
    <scope>NUCLEOTIDE SEQUENCE [LARGE SCALE GENOMIC DNA]</scope>
    <source>
        <strain evidence="4">ATCC 700099 / DSM 44233 / CIP 104796 / JCM 9543 / NBRC 105858 / Y-104</strain>
    </source>
</reference>
<comment type="similarity">
    <text evidence="1">Belongs to the YciI family.</text>
</comment>
<accession>C8XKF0</accession>
<dbReference type="InParanoid" id="C8XKF0"/>
<dbReference type="KEGG" id="nml:Namu_2336"/>
<dbReference type="eggNOG" id="COG3795">
    <property type="taxonomic scope" value="Bacteria"/>
</dbReference>
<reference evidence="3 4" key="2">
    <citation type="journal article" date="2010" name="Stand. Genomic Sci.">
        <title>Complete genome sequence of Nakamurella multipartita type strain (Y-104).</title>
        <authorList>
            <person name="Tice H."/>
            <person name="Mayilraj S."/>
            <person name="Sims D."/>
            <person name="Lapidus A."/>
            <person name="Nolan M."/>
            <person name="Lucas S."/>
            <person name="Glavina Del Rio T."/>
            <person name="Copeland A."/>
            <person name="Cheng J.F."/>
            <person name="Meincke L."/>
            <person name="Bruce D."/>
            <person name="Goodwin L."/>
            <person name="Pitluck S."/>
            <person name="Ivanova N."/>
            <person name="Mavromatis K."/>
            <person name="Ovchinnikova G."/>
            <person name="Pati A."/>
            <person name="Chen A."/>
            <person name="Palaniappan K."/>
            <person name="Land M."/>
            <person name="Hauser L."/>
            <person name="Chang Y.J."/>
            <person name="Jeffries C.D."/>
            <person name="Detter J.C."/>
            <person name="Brettin T."/>
            <person name="Rohde M."/>
            <person name="Goker M."/>
            <person name="Bristow J."/>
            <person name="Eisen J.A."/>
            <person name="Markowitz V."/>
            <person name="Hugenholtz P."/>
            <person name="Kyrpides N.C."/>
            <person name="Klenk H.P."/>
            <person name="Chen F."/>
        </authorList>
    </citation>
    <scope>NUCLEOTIDE SEQUENCE [LARGE SCALE GENOMIC DNA]</scope>
    <source>
        <strain evidence="4">ATCC 700099 / DSM 44233 / CIP 104796 / JCM 9543 / NBRC 105858 / Y-104</strain>
    </source>
</reference>
<evidence type="ECO:0000313" key="3">
    <source>
        <dbReference type="EMBL" id="ACV78712.1"/>
    </source>
</evidence>
<dbReference type="AlphaFoldDB" id="C8XKF0"/>
<evidence type="ECO:0000256" key="1">
    <source>
        <dbReference type="ARBA" id="ARBA00007689"/>
    </source>
</evidence>
<feature type="domain" description="YCII-related" evidence="2">
    <location>
        <begin position="1"/>
        <end position="110"/>
    </location>
</feature>
<evidence type="ECO:0000313" key="4">
    <source>
        <dbReference type="Proteomes" id="UP000002218"/>
    </source>
</evidence>
<dbReference type="HOGENOM" id="CLU_130902_2_1_11"/>
<dbReference type="EMBL" id="CP001737">
    <property type="protein sequence ID" value="ACV78712.1"/>
    <property type="molecule type" value="Genomic_DNA"/>
</dbReference>
<dbReference type="Pfam" id="PF03795">
    <property type="entry name" value="YCII"/>
    <property type="match status" value="1"/>
</dbReference>
<name>C8XKF0_NAKMY</name>
<protein>
    <submittedName>
        <fullName evidence="3">YCII-related</fullName>
    </submittedName>
</protein>
<dbReference type="OrthoDB" id="668782at2"/>
<sequence>MEYMVLIYRDEAFAPEYGSPEWEQMMGGFLAFNQRLIDGGHWIAGGGLQTTPSATTVRLAAGTVPKVLDGPYAETKEQLGGFYLVRADTLDEVLDLARSLPIEGAIEVRPLTYRPTGE</sequence>
<dbReference type="STRING" id="479431.Namu_2336"/>